<sequence>MPPFATMMMYWPKFLAHKMKQRLTKMAQYRIRMRKLELKGKNNDRAYKNKNKKREARREEKAEKAAILDKNIEKELLERLRTGVYGDIYNYPVKEYNKVLDMEGLQAASDEEEEDEEEPEIEYVEGYDELEEEENIEDFGGFEMDESFKSNHHGKDVLSFKSDHYHGMPEHEEINAVDRTNVKKLHLGSRSDLGKIGRHDPSTKLKRKARVLEEVEHEDTSNKTRSITI</sequence>
<keyword evidence="2" id="KW-1185">Reference proteome</keyword>
<organism evidence="1 2">
    <name type="scientific">Persea americana</name>
    <name type="common">Avocado</name>
    <dbReference type="NCBI Taxonomy" id="3435"/>
    <lineage>
        <taxon>Eukaryota</taxon>
        <taxon>Viridiplantae</taxon>
        <taxon>Streptophyta</taxon>
        <taxon>Embryophyta</taxon>
        <taxon>Tracheophyta</taxon>
        <taxon>Spermatophyta</taxon>
        <taxon>Magnoliopsida</taxon>
        <taxon>Magnoliidae</taxon>
        <taxon>Laurales</taxon>
        <taxon>Lauraceae</taxon>
        <taxon>Persea</taxon>
    </lineage>
</organism>
<dbReference type="EMBL" id="CM056817">
    <property type="protein sequence ID" value="KAJ8620805.1"/>
    <property type="molecule type" value="Genomic_DNA"/>
</dbReference>
<dbReference type="Proteomes" id="UP001234297">
    <property type="component" value="Chromosome 9"/>
</dbReference>
<name>A0ACC2KI47_PERAE</name>
<evidence type="ECO:0000313" key="2">
    <source>
        <dbReference type="Proteomes" id="UP001234297"/>
    </source>
</evidence>
<comment type="caution">
    <text evidence="1">The sequence shown here is derived from an EMBL/GenBank/DDBJ whole genome shotgun (WGS) entry which is preliminary data.</text>
</comment>
<proteinExistence type="predicted"/>
<reference evidence="1 2" key="1">
    <citation type="journal article" date="2022" name="Hortic Res">
        <title>A haplotype resolved chromosomal level avocado genome allows analysis of novel avocado genes.</title>
        <authorList>
            <person name="Nath O."/>
            <person name="Fletcher S.J."/>
            <person name="Hayward A."/>
            <person name="Shaw L.M."/>
            <person name="Masouleh A.K."/>
            <person name="Furtado A."/>
            <person name="Henry R.J."/>
            <person name="Mitter N."/>
        </authorList>
    </citation>
    <scope>NUCLEOTIDE SEQUENCE [LARGE SCALE GENOMIC DNA]</scope>
    <source>
        <strain evidence="2">cv. Hass</strain>
    </source>
</reference>
<accession>A0ACC2KI47</accession>
<gene>
    <name evidence="1" type="ORF">MRB53_029334</name>
</gene>
<evidence type="ECO:0000313" key="1">
    <source>
        <dbReference type="EMBL" id="KAJ8620805.1"/>
    </source>
</evidence>
<protein>
    <submittedName>
        <fullName evidence="1">Uncharacterized protein</fullName>
    </submittedName>
</protein>